<evidence type="ECO:0000313" key="1">
    <source>
        <dbReference type="EMBL" id="KKT51778.1"/>
    </source>
</evidence>
<gene>
    <name evidence="1" type="ORF">UW44_C0008G0100</name>
</gene>
<name>A0A0G1HYX5_9BACT</name>
<proteinExistence type="predicted"/>
<dbReference type="Proteomes" id="UP000034006">
    <property type="component" value="Unassembled WGS sequence"/>
</dbReference>
<comment type="caution">
    <text evidence="1">The sequence shown here is derived from an EMBL/GenBank/DDBJ whole genome shotgun (WGS) entry which is preliminary data.</text>
</comment>
<dbReference type="AlphaFoldDB" id="A0A0G1HYX5"/>
<reference evidence="1 2" key="1">
    <citation type="journal article" date="2015" name="Nature">
        <title>rRNA introns, odd ribosomes, and small enigmatic genomes across a large radiation of phyla.</title>
        <authorList>
            <person name="Brown C.T."/>
            <person name="Hug L.A."/>
            <person name="Thomas B.C."/>
            <person name="Sharon I."/>
            <person name="Castelle C.J."/>
            <person name="Singh A."/>
            <person name="Wilkins M.J."/>
            <person name="Williams K.H."/>
            <person name="Banfield J.F."/>
        </authorList>
    </citation>
    <scope>NUCLEOTIDE SEQUENCE [LARGE SCALE GENOMIC DNA]</scope>
</reference>
<accession>A0A0G1HYX5</accession>
<organism evidence="1 2">
    <name type="scientific">Candidatus Collierbacteria bacterium GW2011_GWB2_44_22</name>
    <dbReference type="NCBI Taxonomy" id="1618387"/>
    <lineage>
        <taxon>Bacteria</taxon>
        <taxon>Candidatus Collieribacteriota</taxon>
    </lineage>
</organism>
<sequence>MDINTKMYNSLVALFLDIVQGLEGVVVQGYTGEDHIYFVVEKFNPNELKAQYPQFSSIAKLGRAKSGQFVAEIKWDGVDMDYHEFAQQVVRCLNCGFVDTLNFHSGVSADRANEVWDAFVKHQKSGCERIDLHMLKYL</sequence>
<evidence type="ECO:0000313" key="2">
    <source>
        <dbReference type="Proteomes" id="UP000034006"/>
    </source>
</evidence>
<dbReference type="EMBL" id="LCIH01000008">
    <property type="protein sequence ID" value="KKT51778.1"/>
    <property type="molecule type" value="Genomic_DNA"/>
</dbReference>
<protein>
    <submittedName>
        <fullName evidence="1">Uncharacterized protein</fullName>
    </submittedName>
</protein>